<dbReference type="InterPro" id="IPR036271">
    <property type="entry name" value="Tet_transcr_reg_TetR-rel_C_sf"/>
</dbReference>
<dbReference type="Gene3D" id="1.10.357.10">
    <property type="entry name" value="Tetracycline Repressor, domain 2"/>
    <property type="match status" value="1"/>
</dbReference>
<organism evidence="3 4">
    <name type="scientific">Nocardia callitridis</name>
    <dbReference type="NCBI Taxonomy" id="648753"/>
    <lineage>
        <taxon>Bacteria</taxon>
        <taxon>Bacillati</taxon>
        <taxon>Actinomycetota</taxon>
        <taxon>Actinomycetes</taxon>
        <taxon>Mycobacteriales</taxon>
        <taxon>Nocardiaceae</taxon>
        <taxon>Nocardia</taxon>
    </lineage>
</organism>
<comment type="caution">
    <text evidence="3">The sequence shown here is derived from an EMBL/GenBank/DDBJ whole genome shotgun (WGS) entry which is preliminary data.</text>
</comment>
<dbReference type="EMBL" id="BAABJM010000004">
    <property type="protein sequence ID" value="GAA5061239.1"/>
    <property type="molecule type" value="Genomic_DNA"/>
</dbReference>
<feature type="domain" description="HTH tetR-type" evidence="2">
    <location>
        <begin position="29"/>
        <end position="65"/>
    </location>
</feature>
<evidence type="ECO:0000313" key="3">
    <source>
        <dbReference type="EMBL" id="GAA5061239.1"/>
    </source>
</evidence>
<evidence type="ECO:0000313" key="4">
    <source>
        <dbReference type="Proteomes" id="UP001500603"/>
    </source>
</evidence>
<proteinExistence type="predicted"/>
<gene>
    <name evidence="3" type="ORF">GCM10023318_43580</name>
</gene>
<evidence type="ECO:0000259" key="2">
    <source>
        <dbReference type="Pfam" id="PF00440"/>
    </source>
</evidence>
<reference evidence="4" key="1">
    <citation type="journal article" date="2019" name="Int. J. Syst. Evol. Microbiol.">
        <title>The Global Catalogue of Microorganisms (GCM) 10K type strain sequencing project: providing services to taxonomists for standard genome sequencing and annotation.</title>
        <authorList>
            <consortium name="The Broad Institute Genomics Platform"/>
            <consortium name="The Broad Institute Genome Sequencing Center for Infectious Disease"/>
            <person name="Wu L."/>
            <person name="Ma J."/>
        </authorList>
    </citation>
    <scope>NUCLEOTIDE SEQUENCE [LARGE SCALE GENOMIC DNA]</scope>
    <source>
        <strain evidence="4">JCM 18298</strain>
    </source>
</reference>
<dbReference type="SUPFAM" id="SSF46689">
    <property type="entry name" value="Homeodomain-like"/>
    <property type="match status" value="1"/>
</dbReference>
<sequence>MSGSGWAAGKKVGRKPAFTDNDVVQAAINEGIDRFTLAAIGDRIGVATTAIYRLFPSRDDIVIACLDAVAATIRRPAPGSDWRTTLRLWSDECWRICEEYPGLDRTVYSFAPAFTRIADVLGDYAENMAAAGITHGQAMFALDFIGDTVFACHLSVVAMRTTDRNGATGLERVREALGDNTTGFQPRESWTDRGVIDIKLDFIITGLDRHWPEI</sequence>
<dbReference type="RefSeq" id="WP_345497447.1">
    <property type="nucleotide sequence ID" value="NZ_BAABJM010000004.1"/>
</dbReference>
<name>A0ABP9KQ25_9NOCA</name>
<accession>A0ABP9KQ25</accession>
<protein>
    <recommendedName>
        <fullName evidence="2">HTH tetR-type domain-containing protein</fullName>
    </recommendedName>
</protein>
<evidence type="ECO:0000256" key="1">
    <source>
        <dbReference type="ARBA" id="ARBA00023125"/>
    </source>
</evidence>
<dbReference type="Pfam" id="PF00440">
    <property type="entry name" value="TetR_N"/>
    <property type="match status" value="1"/>
</dbReference>
<dbReference type="Proteomes" id="UP001500603">
    <property type="component" value="Unassembled WGS sequence"/>
</dbReference>
<keyword evidence="1" id="KW-0238">DNA-binding</keyword>
<keyword evidence="4" id="KW-1185">Reference proteome</keyword>
<dbReference type="SUPFAM" id="SSF48498">
    <property type="entry name" value="Tetracyclin repressor-like, C-terminal domain"/>
    <property type="match status" value="1"/>
</dbReference>
<dbReference type="InterPro" id="IPR009057">
    <property type="entry name" value="Homeodomain-like_sf"/>
</dbReference>
<dbReference type="InterPro" id="IPR001647">
    <property type="entry name" value="HTH_TetR"/>
</dbReference>